<dbReference type="OrthoDB" id="10621629at2759"/>
<dbReference type="EMBL" id="CP045902">
    <property type="protein sequence ID" value="QQP37934.1"/>
    <property type="molecule type" value="Genomic_DNA"/>
</dbReference>
<dbReference type="AlphaFoldDB" id="A0A7T8GUB5"/>
<evidence type="ECO:0000313" key="2">
    <source>
        <dbReference type="Proteomes" id="UP000595437"/>
    </source>
</evidence>
<evidence type="ECO:0000313" key="1">
    <source>
        <dbReference type="EMBL" id="QQP37934.1"/>
    </source>
</evidence>
<keyword evidence="2" id="KW-1185">Reference proteome</keyword>
<dbReference type="Proteomes" id="UP000595437">
    <property type="component" value="Chromosome 13"/>
</dbReference>
<name>A0A7T8GUB5_CALRO</name>
<gene>
    <name evidence="1" type="ORF">FKW44_018381</name>
</gene>
<reference evidence="2" key="1">
    <citation type="submission" date="2021-01" db="EMBL/GenBank/DDBJ databases">
        <title>Caligus Genome Assembly.</title>
        <authorList>
            <person name="Gallardo-Escarate C."/>
        </authorList>
    </citation>
    <scope>NUCLEOTIDE SEQUENCE [LARGE SCALE GENOMIC DNA]</scope>
</reference>
<sequence>MRDPFASFFGNDHLLNRIHLPQIFPFVNGGPLELKEGKLQQQEKEAKDQIEPRSLFGGTNFGNMFSHIHSIMESVLQKFKSGELGGHGKLVVIKAGPGHYETETYDLSPQNANEHNNNMNDMSKSEDHMGISFMSLLGGIVCVKRDVGNAHWTN</sequence>
<organism evidence="1 2">
    <name type="scientific">Caligus rogercresseyi</name>
    <name type="common">Sea louse</name>
    <dbReference type="NCBI Taxonomy" id="217165"/>
    <lineage>
        <taxon>Eukaryota</taxon>
        <taxon>Metazoa</taxon>
        <taxon>Ecdysozoa</taxon>
        <taxon>Arthropoda</taxon>
        <taxon>Crustacea</taxon>
        <taxon>Multicrustacea</taxon>
        <taxon>Hexanauplia</taxon>
        <taxon>Copepoda</taxon>
        <taxon>Siphonostomatoida</taxon>
        <taxon>Caligidae</taxon>
        <taxon>Caligus</taxon>
    </lineage>
</organism>
<protein>
    <submittedName>
        <fullName evidence="1">Uncharacterized protein</fullName>
    </submittedName>
</protein>
<accession>A0A7T8GUB5</accession>
<proteinExistence type="predicted"/>